<feature type="domain" description="Peptidase C39-like" evidence="1">
    <location>
        <begin position="189"/>
        <end position="325"/>
    </location>
</feature>
<dbReference type="Proteomes" id="UP000180194">
    <property type="component" value="Unassembled WGS sequence"/>
</dbReference>
<sequence length="374" mass="42600">MNNKKTHGSFIEYNNFNSCKTFGLQKHGNILSLDKVNAIYIKKSSEEYKGLQYYVGECITERFNIEFNELILSWQAHAPANTWIEFYVRPYLDGIDEKWNKWYSLGLWSESNSPFPRRSFGKQIDSIGEVDIDTLILKTIGKSFQIMIRLCSLDQSITPVLFSLCASAIIRNSNNFNESNTIIKNSKYLNVPPLSQLKYLAGELLCSPTSLSMVLNYWYKKTGEEKYRKGVHQITKGVWDKATNRAGNWSFNTAYVASLGLEAKLIRLSSMSYIQKLLDLDIPCIISIAYQKGELLDAPLESTTGHLIVVNGYSGSSIIHANDPAAVFNRVQRQYNCAQLESAWLNGSGGLTYLIYPKQDYLNLIDLLFYERNI</sequence>
<comment type="caution">
    <text evidence="2">The sequence shown here is derived from an EMBL/GenBank/DDBJ whole genome shotgun (WGS) entry which is preliminary data.</text>
</comment>
<evidence type="ECO:0000313" key="2">
    <source>
        <dbReference type="EMBL" id="OHX39637.1"/>
    </source>
</evidence>
<dbReference type="Gene3D" id="3.90.70.10">
    <property type="entry name" value="Cysteine proteinases"/>
    <property type="match status" value="1"/>
</dbReference>
<dbReference type="InterPro" id="IPR039564">
    <property type="entry name" value="Peptidase_C39-like"/>
</dbReference>
<dbReference type="EMBL" id="MBRJ01000073">
    <property type="protein sequence ID" value="OHX39637.1"/>
    <property type="molecule type" value="Genomic_DNA"/>
</dbReference>
<protein>
    <recommendedName>
        <fullName evidence="1">Peptidase C39-like domain-containing protein</fullName>
    </recommendedName>
</protein>
<accession>A0ABX3CK68</accession>
<name>A0ABX3CK68_9BACI</name>
<gene>
    <name evidence="2" type="ORF">BBV17_29530</name>
</gene>
<keyword evidence="3" id="KW-1185">Reference proteome</keyword>
<dbReference type="RefSeq" id="WP_071160167.1">
    <property type="nucleotide sequence ID" value="NZ_MBRJ01000073.1"/>
</dbReference>
<proteinExistence type="predicted"/>
<organism evidence="2 3">
    <name type="scientific">Cytobacillus oceanisediminis</name>
    <dbReference type="NCBI Taxonomy" id="665099"/>
    <lineage>
        <taxon>Bacteria</taxon>
        <taxon>Bacillati</taxon>
        <taxon>Bacillota</taxon>
        <taxon>Bacilli</taxon>
        <taxon>Bacillales</taxon>
        <taxon>Bacillaceae</taxon>
        <taxon>Cytobacillus</taxon>
    </lineage>
</organism>
<dbReference type="Pfam" id="PF13529">
    <property type="entry name" value="Peptidase_C39_2"/>
    <property type="match status" value="1"/>
</dbReference>
<reference evidence="2 3" key="1">
    <citation type="submission" date="2016-07" db="EMBL/GenBank/DDBJ databases">
        <title>Bacillus oceanisediminis whole genome.</title>
        <authorList>
            <person name="Pal Y."/>
            <person name="Verma A."/>
            <person name="Mual P."/>
            <person name="Srinivasan K."/>
        </authorList>
    </citation>
    <scope>NUCLEOTIDE SEQUENCE [LARGE SCALE GENOMIC DNA]</scope>
    <source>
        <strain evidence="2 3">Bhandara28</strain>
    </source>
</reference>
<evidence type="ECO:0000259" key="1">
    <source>
        <dbReference type="Pfam" id="PF13529"/>
    </source>
</evidence>
<evidence type="ECO:0000313" key="3">
    <source>
        <dbReference type="Proteomes" id="UP000180194"/>
    </source>
</evidence>